<comment type="caution">
    <text evidence="1">The sequence shown here is derived from an EMBL/GenBank/DDBJ whole genome shotgun (WGS) entry which is preliminary data.</text>
</comment>
<proteinExistence type="predicted"/>
<sequence>MAPPSPDTFAIAGNRFGLGLRADDPPPADPRADLLAQFDRFDPRPPAIAALPGSAQMAAHFRSFLEQQRLRLRRDMVAASMAAPTATATSATPPDEANRRQELRRLYTRAYGDQVNGRIAAALTTPAPFPERLVHFWSNHFSVSIEKLQTAGLAGPFEFEAIRPHIAGRFVDLLQAAARHPAMLLYLDQAQAIGPESPVADAARQRGAPRQPGLNENLGREILELHTLGVGSGYSQADVQEMARALTGWSVGGFVRGPAGQAAPDGAFVFQPGWHEPGPRQLLGQRYAGTGEAQARAMLADLAVHPATARHLATKLARHFVADVPPPALVDRLAAAHVASGGDLMAVYRVLVASPEAWAPAQPKFKTPWDWTISALRATGATATPDLRLAGALSELGQQVWRSGSPAGWDDIAASWAAPDALLRRVEVAGRLAARIGDRIDARALAPHILPGVLTAATAQAVGRAASPQQGLALLLAAPEFLRR</sequence>
<dbReference type="InterPro" id="IPR014917">
    <property type="entry name" value="DUF1800"/>
</dbReference>
<accession>A0A7C9KJJ9</accession>
<keyword evidence="2" id="KW-1185">Reference proteome</keyword>
<evidence type="ECO:0000313" key="2">
    <source>
        <dbReference type="Proteomes" id="UP000481327"/>
    </source>
</evidence>
<dbReference type="OrthoDB" id="9772295at2"/>
<protein>
    <submittedName>
        <fullName evidence="1">DUF1800 family protein</fullName>
    </submittedName>
</protein>
<name>A0A7C9KJJ9_9SPHN</name>
<dbReference type="AlphaFoldDB" id="A0A7C9KJJ9"/>
<reference evidence="1 2" key="1">
    <citation type="submission" date="2019-09" db="EMBL/GenBank/DDBJ databases">
        <title>Polymorphobacter sp. isolated from a lake in China.</title>
        <authorList>
            <person name="Liu Z."/>
        </authorList>
    </citation>
    <scope>NUCLEOTIDE SEQUENCE [LARGE SCALE GENOMIC DNA]</scope>
    <source>
        <strain evidence="1 2">D40P</strain>
    </source>
</reference>
<dbReference type="Proteomes" id="UP000481327">
    <property type="component" value="Unassembled WGS sequence"/>
</dbReference>
<dbReference type="RefSeq" id="WP_152578850.1">
    <property type="nucleotide sequence ID" value="NZ_JAATJI010000001.1"/>
</dbReference>
<gene>
    <name evidence="1" type="ORF">F3168_14085</name>
</gene>
<organism evidence="1 2">
    <name type="scientific">Sandarakinorhabdus fusca</name>
    <dbReference type="NCBI Taxonomy" id="1439888"/>
    <lineage>
        <taxon>Bacteria</taxon>
        <taxon>Pseudomonadati</taxon>
        <taxon>Pseudomonadota</taxon>
        <taxon>Alphaproteobacteria</taxon>
        <taxon>Sphingomonadales</taxon>
        <taxon>Sphingosinicellaceae</taxon>
        <taxon>Sandarakinorhabdus</taxon>
    </lineage>
</organism>
<dbReference type="EMBL" id="WIOL01000006">
    <property type="protein sequence ID" value="MQT18380.1"/>
    <property type="molecule type" value="Genomic_DNA"/>
</dbReference>
<evidence type="ECO:0000313" key="1">
    <source>
        <dbReference type="EMBL" id="MQT18380.1"/>
    </source>
</evidence>
<dbReference type="Pfam" id="PF08811">
    <property type="entry name" value="DUF1800"/>
    <property type="match status" value="1"/>
</dbReference>